<evidence type="ECO:0000313" key="2">
    <source>
        <dbReference type="Proteomes" id="UP000001423"/>
    </source>
</evidence>
<organism evidence="1 2">
    <name type="scientific">Prochlorococcus marinus (strain MIT 9313)</name>
    <dbReference type="NCBI Taxonomy" id="74547"/>
    <lineage>
        <taxon>Bacteria</taxon>
        <taxon>Bacillati</taxon>
        <taxon>Cyanobacteriota</taxon>
        <taxon>Cyanophyceae</taxon>
        <taxon>Synechococcales</taxon>
        <taxon>Prochlorococcaceae</taxon>
        <taxon>Prochlorococcus</taxon>
    </lineage>
</organism>
<dbReference type="KEGG" id="pmt:PMT_2891"/>
<name>B9ESQ8_PROMM</name>
<dbReference type="Proteomes" id="UP000001423">
    <property type="component" value="Chromosome"/>
</dbReference>
<keyword evidence="2" id="KW-1185">Reference proteome</keyword>
<reference evidence="1 2" key="1">
    <citation type="journal article" date="2003" name="Nature">
        <title>Genome divergence in two Prochlorococcus ecotypes reflects oceanic niche differentiation.</title>
        <authorList>
            <person name="Rocap G."/>
            <person name="Larimer F.W."/>
            <person name="Lamerdin J.E."/>
            <person name="Malfatti S."/>
            <person name="Chain P."/>
            <person name="Ahlgren N.A."/>
            <person name="Arellano A."/>
            <person name="Coleman M."/>
            <person name="Hauser L."/>
            <person name="Hess W.R."/>
            <person name="Johnson Z.I."/>
            <person name="Land M.L."/>
            <person name="Lindell D."/>
            <person name="Post A.F."/>
            <person name="Regala W."/>
            <person name="Shah M."/>
            <person name="Shaw S.L."/>
            <person name="Steglich C."/>
            <person name="Sullivan M.B."/>
            <person name="Ting C.S."/>
            <person name="Tolonen A."/>
            <person name="Webb E.A."/>
            <person name="Zinser E.R."/>
            <person name="Chisholm S.W."/>
        </authorList>
    </citation>
    <scope>NUCLEOTIDE SEQUENCE [LARGE SCALE GENOMIC DNA]</scope>
    <source>
        <strain evidence="2">MIT 9313</strain>
    </source>
</reference>
<dbReference type="HOGENOM" id="CLU_3315234_0_0_3"/>
<dbReference type="EMBL" id="BX548175">
    <property type="protein sequence ID" value="CAX32409.1"/>
    <property type="molecule type" value="Genomic_DNA"/>
</dbReference>
<dbReference type="AlphaFoldDB" id="B9ESQ8"/>
<gene>
    <name evidence="1" type="ordered locus">PMT_2891</name>
</gene>
<proteinExistence type="predicted"/>
<sequence>MTSQRGTRDIVACLLNASDLLPIPLAMQLQVPIQPPALF</sequence>
<protein>
    <submittedName>
        <fullName evidence="1">Uncharacterized protein</fullName>
    </submittedName>
</protein>
<evidence type="ECO:0000313" key="1">
    <source>
        <dbReference type="EMBL" id="CAX32409.1"/>
    </source>
</evidence>
<accession>B9ESQ8</accession>